<evidence type="ECO:0000313" key="7">
    <source>
        <dbReference type="Proteomes" id="UP000030003"/>
    </source>
</evidence>
<keyword evidence="7" id="KW-1185">Reference proteome</keyword>
<keyword evidence="5" id="KW-0472">Membrane</keyword>
<dbReference type="Gene3D" id="1.20.1440.20">
    <property type="entry name" value="LemA-like domain"/>
    <property type="match status" value="1"/>
</dbReference>
<protein>
    <submittedName>
        <fullName evidence="6">LemA</fullName>
    </submittedName>
</protein>
<reference evidence="6 7" key="1">
    <citation type="submission" date="2013-08" db="EMBL/GenBank/DDBJ databases">
        <title>Genomic analysis of Lysobacter defluvii.</title>
        <authorList>
            <person name="Wang Q."/>
            <person name="Wang G."/>
        </authorList>
    </citation>
    <scope>NUCLEOTIDE SEQUENCE [LARGE SCALE GENOMIC DNA]</scope>
    <source>
        <strain evidence="6 7">IMMIB APB-9</strain>
    </source>
</reference>
<evidence type="ECO:0000313" key="6">
    <source>
        <dbReference type="EMBL" id="KGO98356.1"/>
    </source>
</evidence>
<name>A0A0A0MAR7_9GAMM</name>
<dbReference type="InterPro" id="IPR023353">
    <property type="entry name" value="LemA-like_dom_sf"/>
</dbReference>
<comment type="subcellular location">
    <subcellularLocation>
        <location evidence="1">Membrane</location>
        <topology evidence="1">Single-pass membrane protein</topology>
    </subcellularLocation>
</comment>
<comment type="similarity">
    <text evidence="2">Belongs to the LemA family.</text>
</comment>
<sequence>MFSFLIPLGLIALAVAWAVGTYNRLVALRNAWRNAFAQIDVQLQRRFELIPNLVETAKRYLAHESETLEAVIAARGAAVSGLAAAKGKAGDPDAMARLGRAEGALEGALGRLMMVSEAYPELKADRTMAQLTEELTSTENRLAFARQAYNDAVMAYNNRREMFPSSLVAGNFGFEPASMLSIPADRREMREAPQVRFGESA</sequence>
<evidence type="ECO:0000256" key="5">
    <source>
        <dbReference type="ARBA" id="ARBA00023136"/>
    </source>
</evidence>
<keyword evidence="3" id="KW-0812">Transmembrane</keyword>
<dbReference type="SUPFAM" id="SSF140478">
    <property type="entry name" value="LemA-like"/>
    <property type="match status" value="1"/>
</dbReference>
<dbReference type="RefSeq" id="WP_027069315.1">
    <property type="nucleotide sequence ID" value="NZ_AUHT01000005.1"/>
</dbReference>
<dbReference type="Proteomes" id="UP000030003">
    <property type="component" value="Unassembled WGS sequence"/>
</dbReference>
<dbReference type="Pfam" id="PF04011">
    <property type="entry name" value="LemA"/>
    <property type="match status" value="1"/>
</dbReference>
<comment type="caution">
    <text evidence="6">The sequence shown here is derived from an EMBL/GenBank/DDBJ whole genome shotgun (WGS) entry which is preliminary data.</text>
</comment>
<dbReference type="GO" id="GO:0016020">
    <property type="term" value="C:membrane"/>
    <property type="evidence" value="ECO:0007669"/>
    <property type="project" value="UniProtKB-SubCell"/>
</dbReference>
<organism evidence="6 7">
    <name type="scientific">Lysobacter defluvii IMMIB APB-9 = DSM 18482</name>
    <dbReference type="NCBI Taxonomy" id="1385515"/>
    <lineage>
        <taxon>Bacteria</taxon>
        <taxon>Pseudomonadati</taxon>
        <taxon>Pseudomonadota</taxon>
        <taxon>Gammaproteobacteria</taxon>
        <taxon>Lysobacterales</taxon>
        <taxon>Lysobacteraceae</taxon>
        <taxon>Novilysobacter</taxon>
    </lineage>
</organism>
<evidence type="ECO:0000256" key="3">
    <source>
        <dbReference type="ARBA" id="ARBA00022692"/>
    </source>
</evidence>
<dbReference type="OrthoDB" id="9804152at2"/>
<proteinExistence type="inferred from homology"/>
<keyword evidence="4" id="KW-1133">Transmembrane helix</keyword>
<dbReference type="AlphaFoldDB" id="A0A0A0MAR7"/>
<dbReference type="InterPro" id="IPR007156">
    <property type="entry name" value="MamQ_LemA"/>
</dbReference>
<dbReference type="PANTHER" id="PTHR34478">
    <property type="entry name" value="PROTEIN LEMA"/>
    <property type="match status" value="1"/>
</dbReference>
<dbReference type="PANTHER" id="PTHR34478:SF1">
    <property type="entry name" value="PROTEIN LEMA"/>
    <property type="match status" value="1"/>
</dbReference>
<evidence type="ECO:0000256" key="2">
    <source>
        <dbReference type="ARBA" id="ARBA00008854"/>
    </source>
</evidence>
<dbReference type="eggNOG" id="COG1704">
    <property type="taxonomic scope" value="Bacteria"/>
</dbReference>
<accession>A0A0A0MAR7</accession>
<dbReference type="STRING" id="1385515.GCA_000423325_00843"/>
<evidence type="ECO:0000256" key="1">
    <source>
        <dbReference type="ARBA" id="ARBA00004167"/>
    </source>
</evidence>
<gene>
    <name evidence="6" type="ORF">N791_03005</name>
</gene>
<dbReference type="EMBL" id="AVBH01000092">
    <property type="protein sequence ID" value="KGO98356.1"/>
    <property type="molecule type" value="Genomic_DNA"/>
</dbReference>
<evidence type="ECO:0000256" key="4">
    <source>
        <dbReference type="ARBA" id="ARBA00022989"/>
    </source>
</evidence>